<organism evidence="17 18">
    <name type="scientific">Callosobruchus maculatus</name>
    <name type="common">Southern cowpea weevil</name>
    <name type="synonym">Pulse bruchid</name>
    <dbReference type="NCBI Taxonomy" id="64391"/>
    <lineage>
        <taxon>Eukaryota</taxon>
        <taxon>Metazoa</taxon>
        <taxon>Ecdysozoa</taxon>
        <taxon>Arthropoda</taxon>
        <taxon>Hexapoda</taxon>
        <taxon>Insecta</taxon>
        <taxon>Pterygota</taxon>
        <taxon>Neoptera</taxon>
        <taxon>Endopterygota</taxon>
        <taxon>Coleoptera</taxon>
        <taxon>Polyphaga</taxon>
        <taxon>Cucujiformia</taxon>
        <taxon>Chrysomeloidea</taxon>
        <taxon>Chrysomelidae</taxon>
        <taxon>Bruchinae</taxon>
        <taxon>Bruchini</taxon>
        <taxon>Callosobruchus</taxon>
    </lineage>
</organism>
<dbReference type="GO" id="GO:0005634">
    <property type="term" value="C:nucleus"/>
    <property type="evidence" value="ECO:0007669"/>
    <property type="project" value="UniProtKB-SubCell"/>
</dbReference>
<keyword evidence="7 13" id="KW-0862">Zinc</keyword>
<dbReference type="InterPro" id="IPR036236">
    <property type="entry name" value="Znf_C2H2_sf"/>
</dbReference>
<dbReference type="PANTHER" id="PTHR24379:SF121">
    <property type="entry name" value="C2H2-TYPE DOMAIN-CONTAINING PROTEIN"/>
    <property type="match status" value="1"/>
</dbReference>
<feature type="domain" description="C2H2-type" evidence="15">
    <location>
        <begin position="374"/>
        <end position="401"/>
    </location>
</feature>
<dbReference type="PANTHER" id="PTHR24379">
    <property type="entry name" value="KRAB AND ZINC FINGER DOMAIN-CONTAINING"/>
    <property type="match status" value="1"/>
</dbReference>
<feature type="domain" description="C2H2-type" evidence="15">
    <location>
        <begin position="580"/>
        <end position="608"/>
    </location>
</feature>
<feature type="domain" description="C2H2-type" evidence="15">
    <location>
        <begin position="945"/>
        <end position="972"/>
    </location>
</feature>
<feature type="domain" description="C2H2-type" evidence="15">
    <location>
        <begin position="1052"/>
        <end position="1079"/>
    </location>
</feature>
<dbReference type="PROSITE" id="PS50157">
    <property type="entry name" value="ZINC_FINGER_C2H2_2"/>
    <property type="match status" value="31"/>
</dbReference>
<evidence type="ECO:0000256" key="12">
    <source>
        <dbReference type="PROSITE-ProRule" id="PRU00042"/>
    </source>
</evidence>
<feature type="domain" description="ZAD" evidence="16">
    <location>
        <begin position="67"/>
        <end position="142"/>
    </location>
</feature>
<feature type="domain" description="C2H2-type" evidence="15">
    <location>
        <begin position="1222"/>
        <end position="1250"/>
    </location>
</feature>
<feature type="compositionally biased region" description="Acidic residues" evidence="14">
    <location>
        <begin position="210"/>
        <end position="221"/>
    </location>
</feature>
<evidence type="ECO:0000256" key="9">
    <source>
        <dbReference type="ARBA" id="ARBA00023125"/>
    </source>
</evidence>
<feature type="domain" description="C2H2-type" evidence="15">
    <location>
        <begin position="1506"/>
        <end position="1534"/>
    </location>
</feature>
<feature type="binding site" evidence="13">
    <location>
        <position position="72"/>
    </location>
    <ligand>
        <name>Zn(2+)</name>
        <dbReference type="ChEBI" id="CHEBI:29105"/>
    </ligand>
</feature>
<evidence type="ECO:0008006" key="19">
    <source>
        <dbReference type="Google" id="ProtNLM"/>
    </source>
</evidence>
<dbReference type="GO" id="GO:0008270">
    <property type="term" value="F:zinc ion binding"/>
    <property type="evidence" value="ECO:0007669"/>
    <property type="project" value="UniProtKB-UniRule"/>
</dbReference>
<feature type="domain" description="C2H2-type" evidence="15">
    <location>
        <begin position="260"/>
        <end position="288"/>
    </location>
</feature>
<dbReference type="InterPro" id="IPR012934">
    <property type="entry name" value="Znf_AD"/>
</dbReference>
<feature type="domain" description="C2H2-type" evidence="15">
    <location>
        <begin position="1197"/>
        <end position="1220"/>
    </location>
</feature>
<evidence type="ECO:0000259" key="16">
    <source>
        <dbReference type="PROSITE" id="PS51915"/>
    </source>
</evidence>
<keyword evidence="9" id="KW-0238">DNA-binding</keyword>
<reference evidence="17 18" key="1">
    <citation type="submission" date="2019-01" db="EMBL/GenBank/DDBJ databases">
        <authorList>
            <person name="Sayadi A."/>
        </authorList>
    </citation>
    <scope>NUCLEOTIDE SEQUENCE [LARGE SCALE GENOMIC DNA]</scope>
</reference>
<gene>
    <name evidence="17" type="ORF">CALMAC_LOCUS5570</name>
</gene>
<dbReference type="Gene3D" id="3.40.1800.20">
    <property type="match status" value="1"/>
</dbReference>
<feature type="binding site" evidence="13">
    <location>
        <position position="69"/>
    </location>
    <ligand>
        <name>Zn(2+)</name>
        <dbReference type="ChEBI" id="CHEBI:29105"/>
    </ligand>
</feature>
<evidence type="ECO:0000256" key="3">
    <source>
        <dbReference type="ARBA" id="ARBA00006991"/>
    </source>
</evidence>
<evidence type="ECO:0000256" key="8">
    <source>
        <dbReference type="ARBA" id="ARBA00023015"/>
    </source>
</evidence>
<comment type="function">
    <text evidence="1">May be involved in transcriptional regulation.</text>
</comment>
<proteinExistence type="inferred from homology"/>
<feature type="domain" description="C2H2-type" evidence="15">
    <location>
        <begin position="890"/>
        <end position="914"/>
    </location>
</feature>
<evidence type="ECO:0000256" key="11">
    <source>
        <dbReference type="ARBA" id="ARBA00023242"/>
    </source>
</evidence>
<comment type="similarity">
    <text evidence="3">Belongs to the krueppel C2H2-type zinc-finger protein family.</text>
</comment>
<accession>A0A653C232</accession>
<feature type="binding site" evidence="13">
    <location>
        <position position="115"/>
    </location>
    <ligand>
        <name>Zn(2+)</name>
        <dbReference type="ChEBI" id="CHEBI:29105"/>
    </ligand>
</feature>
<evidence type="ECO:0000256" key="10">
    <source>
        <dbReference type="ARBA" id="ARBA00023163"/>
    </source>
</evidence>
<dbReference type="Proteomes" id="UP000410492">
    <property type="component" value="Unassembled WGS sequence"/>
</dbReference>
<evidence type="ECO:0000313" key="17">
    <source>
        <dbReference type="EMBL" id="VEN41911.1"/>
    </source>
</evidence>
<feature type="domain" description="C2H2-type" evidence="15">
    <location>
        <begin position="288"/>
        <end position="316"/>
    </location>
</feature>
<keyword evidence="11" id="KW-0539">Nucleus</keyword>
<feature type="domain" description="C2H2-type" evidence="15">
    <location>
        <begin position="1014"/>
        <end position="1042"/>
    </location>
</feature>
<feature type="domain" description="C2H2-type" evidence="15">
    <location>
        <begin position="1080"/>
        <end position="1099"/>
    </location>
</feature>
<feature type="domain" description="C2H2-type" evidence="15">
    <location>
        <begin position="1481"/>
        <end position="1505"/>
    </location>
</feature>
<protein>
    <recommendedName>
        <fullName evidence="19">Zinc finger protein Xfin</fullName>
    </recommendedName>
</protein>
<dbReference type="Pfam" id="PF13912">
    <property type="entry name" value="zf-C2H2_6"/>
    <property type="match status" value="1"/>
</dbReference>
<evidence type="ECO:0000256" key="6">
    <source>
        <dbReference type="ARBA" id="ARBA00022771"/>
    </source>
</evidence>
<keyword evidence="10" id="KW-0804">Transcription</keyword>
<feature type="domain" description="C2H2-type" evidence="15">
    <location>
        <begin position="819"/>
        <end position="847"/>
    </location>
</feature>
<feature type="domain" description="C2H2-type" evidence="15">
    <location>
        <begin position="491"/>
        <end position="518"/>
    </location>
</feature>
<evidence type="ECO:0000256" key="13">
    <source>
        <dbReference type="PROSITE-ProRule" id="PRU01263"/>
    </source>
</evidence>
<dbReference type="SMART" id="SM00355">
    <property type="entry name" value="ZnF_C2H2"/>
    <property type="match status" value="37"/>
</dbReference>
<dbReference type="GO" id="GO:0003677">
    <property type="term" value="F:DNA binding"/>
    <property type="evidence" value="ECO:0007669"/>
    <property type="project" value="UniProtKB-KW"/>
</dbReference>
<dbReference type="OrthoDB" id="6077919at2759"/>
<feature type="domain" description="C2H2-type" evidence="15">
    <location>
        <begin position="1302"/>
        <end position="1329"/>
    </location>
</feature>
<keyword evidence="6 12" id="KW-0863">Zinc-finger</keyword>
<keyword evidence="18" id="KW-1185">Reference proteome</keyword>
<feature type="domain" description="C2H2-type" evidence="15">
    <location>
        <begin position="1424"/>
        <end position="1452"/>
    </location>
</feature>
<dbReference type="SUPFAM" id="SSF57716">
    <property type="entry name" value="Glucocorticoid receptor-like (DNA-binding domain)"/>
    <property type="match status" value="1"/>
</dbReference>
<dbReference type="SUPFAM" id="SSF57667">
    <property type="entry name" value="beta-beta-alpha zinc fingers"/>
    <property type="match status" value="15"/>
</dbReference>
<evidence type="ECO:0000256" key="1">
    <source>
        <dbReference type="ARBA" id="ARBA00003767"/>
    </source>
</evidence>
<dbReference type="SMART" id="SM00868">
    <property type="entry name" value="zf-AD"/>
    <property type="match status" value="1"/>
</dbReference>
<feature type="domain" description="C2H2-type" evidence="15">
    <location>
        <begin position="317"/>
        <end position="345"/>
    </location>
</feature>
<dbReference type="EMBL" id="CAACVG010006811">
    <property type="protein sequence ID" value="VEN41911.1"/>
    <property type="molecule type" value="Genomic_DNA"/>
</dbReference>
<feature type="domain" description="C2H2-type" evidence="15">
    <location>
        <begin position="1140"/>
        <end position="1168"/>
    </location>
</feature>
<dbReference type="FunFam" id="3.30.160.60:FF:002402">
    <property type="entry name" value="Zinc finger protein 347"/>
    <property type="match status" value="1"/>
</dbReference>
<dbReference type="InterPro" id="IPR013087">
    <property type="entry name" value="Znf_C2H2_type"/>
</dbReference>
<evidence type="ECO:0000256" key="4">
    <source>
        <dbReference type="ARBA" id="ARBA00022723"/>
    </source>
</evidence>
<evidence type="ECO:0000259" key="15">
    <source>
        <dbReference type="PROSITE" id="PS50157"/>
    </source>
</evidence>
<dbReference type="FunFam" id="3.30.160.60:FF:000966">
    <property type="entry name" value="ZFP90 zinc finger protein"/>
    <property type="match status" value="1"/>
</dbReference>
<feature type="compositionally biased region" description="Basic and acidic residues" evidence="14">
    <location>
        <begin position="1365"/>
        <end position="1375"/>
    </location>
</feature>
<feature type="domain" description="C2H2-type" evidence="15">
    <location>
        <begin position="640"/>
        <end position="663"/>
    </location>
</feature>
<feature type="domain" description="C2H2-type" evidence="15">
    <location>
        <begin position="463"/>
        <end position="490"/>
    </location>
</feature>
<evidence type="ECO:0000256" key="5">
    <source>
        <dbReference type="ARBA" id="ARBA00022737"/>
    </source>
</evidence>
<dbReference type="FunFam" id="3.30.160.60:FF:000624">
    <property type="entry name" value="zinc finger protein 697"/>
    <property type="match status" value="1"/>
</dbReference>
<feature type="binding site" evidence="13">
    <location>
        <position position="118"/>
    </location>
    <ligand>
        <name>Zn(2+)</name>
        <dbReference type="ChEBI" id="CHEBI:29105"/>
    </ligand>
</feature>
<dbReference type="Gene3D" id="3.30.160.60">
    <property type="entry name" value="Classic Zinc Finger"/>
    <property type="match status" value="19"/>
</dbReference>
<dbReference type="PROSITE" id="PS51915">
    <property type="entry name" value="ZAD"/>
    <property type="match status" value="1"/>
</dbReference>
<feature type="region of interest" description="Disordered" evidence="14">
    <location>
        <begin position="154"/>
        <end position="258"/>
    </location>
</feature>
<dbReference type="FunFam" id="3.30.160.60:FF:000110">
    <property type="entry name" value="Zinc finger protein-like"/>
    <property type="match status" value="1"/>
</dbReference>
<feature type="domain" description="C2H2-type" evidence="15">
    <location>
        <begin position="346"/>
        <end position="374"/>
    </location>
</feature>
<dbReference type="Pfam" id="PF07776">
    <property type="entry name" value="zf-AD"/>
    <property type="match status" value="1"/>
</dbReference>
<evidence type="ECO:0000256" key="2">
    <source>
        <dbReference type="ARBA" id="ARBA00004123"/>
    </source>
</evidence>
<feature type="domain" description="C2H2-type" evidence="15">
    <location>
        <begin position="1251"/>
        <end position="1279"/>
    </location>
</feature>
<feature type="domain" description="C2H2-type" evidence="15">
    <location>
        <begin position="715"/>
        <end position="738"/>
    </location>
</feature>
<evidence type="ECO:0000256" key="14">
    <source>
        <dbReference type="SAM" id="MobiDB-lite"/>
    </source>
</evidence>
<keyword evidence="5" id="KW-0677">Repeat</keyword>
<feature type="domain" description="C2H2-type" evidence="15">
    <location>
        <begin position="1168"/>
        <end position="1196"/>
    </location>
</feature>
<feature type="domain" description="C2H2-type" evidence="15">
    <location>
        <begin position="1452"/>
        <end position="1480"/>
    </location>
</feature>
<evidence type="ECO:0000313" key="18">
    <source>
        <dbReference type="Proteomes" id="UP000410492"/>
    </source>
</evidence>
<feature type="domain" description="C2H2-type" evidence="15">
    <location>
        <begin position="739"/>
        <end position="766"/>
    </location>
</feature>
<sequence>MSKIYTVGTLYIEFYCIFEFPAEQPEAPHYCLSTILLKRNLHIRPLPISSSGVRLVVKMDSTANILQFCRLCLVKDGVNIPIFDEQGDIRQIYLKISSCLPVKVAREDHLPKKICDGCSNKLDICYDFWRTSAESEKQLLAWLGATGKDAAQVNVKEEDNFDEPLASDISKNDDDENKCYMFEQKVEEGPPVEINDEPPPSKRPRRTAAMEDDSDETDGDDREPAFVDVPSTSADDQPGPSGVSKDGSDAPNSRLFSTPIQCPQCEKTFETKSKLARHKRGVHRSKVVPCDFCDRRFSVKSKMEAHRKNVHLAEYDHKCDLCESRFKNKYALARHKTMEHTKNFDFHCTQCNKGFVSKCDLRLHEDIQHNNKMFTCEICSKTYRSKPAFKDHLMTHDPSYKKKEYHCKECSLTFTQKHRYYLHKNEHITGCKQQYICDACGKSLASRESLRCHKDMHDGVKSFRCEVCGEGFANHGTLATHRRIHTGEKPYVCRICGKRFRQQPPLKIHMRIHTGERPYQCQICSIGFISKTVLKSHKWKMEIEGYDDTNDLQCEECFAVFICEKELSIHWSIEHGPKLYPCNICGLKFILPSILKTHTEVVHIKSKSLKKLHQCYVCLLEFNTEELLEEHHELVHPKGYHCGHCGIVFKSKEKLRQHIRGKHISFGNTEEDELSKVRLTTQLDGLLDNHENNRFSTKASKSKNNLEIDNKRPKFVCSFCGKNLSSLLNLKKHMDLHSFHCDVCPAVYDSIEQLAVHKREHGDVKPYICTVCSMRFNQDISDYNTAMTSVCRVCSMCDLREHAPTCFGTCKLTVPQGRYICQFCAEVFNTRHLLNKHVSNSHRSRYVCNTCGKPSFSTDALRKHMQTCVKSDVVNADAQKDDTLIKEEYFKCTNCAAVYRSEDAFKRHLARYHTPCVCEKCGKVLCSLDSLEDHTETVHNEAKPFACTICDKRCKRAGDLRIHMRIHTGERPYNCKLCSKSFINISNFKNHLCRGPREESTEGSSVERAKDKQYNCPFCAQSFNSKESATSHVANNHNSYEHIPTHNGVKRFLCTVCGKGFLRHHHLVRHSMVHTVEKPFRCETCLKGFARRTRLRQHKCRGPPEQASAAITPKGRKRVAMSPLPCLQLRIKPEDVQLHWSCPECLGAFITLEQLFSHSREVHSSDMYHCDVCSKMYREMRQLHQHKQFVHQTAPTYECSECPEIFKTQKQFASHRRMVHIYKCNLCGKKFGLAEMLEIHRKAVHTKEWYYECPLCKEIFKTEEQLCDHLKEMHSPVYPCDVFETKTQLSRHKAAIHYTLIHPCTVCGIIFQEPDKLELHKNCHTNEVQHKKFHTNEEQHMMFQTNEEQHEKSHTNEDQRMEFHTNKEQHKESHTNKQKTSNESNEADATNNDDLKCPDQRVVANSYLPCLQLRVKPEDVQLHWSCPECLGTFNTLEQLFSHSREVHSSDMYHCHLCGKMYQEVEKLHQHKYFMHPTSPTYECSECPEGFETQRQFATHRKMVHTYNCNICGKRFRLAELLEIHRKVVHPQEWYYECSICNAIFKTEEQMCEHLKEIHSPDVYPCDVCKETLQLLKVQRH</sequence>
<feature type="domain" description="C2H2-type" evidence="15">
    <location>
        <begin position="405"/>
        <end position="427"/>
    </location>
</feature>
<evidence type="ECO:0000256" key="7">
    <source>
        <dbReference type="ARBA" id="ARBA00022833"/>
    </source>
</evidence>
<feature type="compositionally biased region" description="Polar residues" evidence="14">
    <location>
        <begin position="1378"/>
        <end position="1392"/>
    </location>
</feature>
<dbReference type="FunFam" id="3.30.160.60:FF:000534">
    <property type="entry name" value="zinc finger protein 674"/>
    <property type="match status" value="1"/>
</dbReference>
<feature type="domain" description="C2H2-type" evidence="15">
    <location>
        <begin position="916"/>
        <end position="944"/>
    </location>
</feature>
<feature type="domain" description="C2H2-type" evidence="15">
    <location>
        <begin position="1535"/>
        <end position="1563"/>
    </location>
</feature>
<dbReference type="Pfam" id="PF00096">
    <property type="entry name" value="zf-C2H2"/>
    <property type="match status" value="11"/>
</dbReference>
<dbReference type="PROSITE" id="PS00028">
    <property type="entry name" value="ZINC_FINGER_C2H2_1"/>
    <property type="match status" value="26"/>
</dbReference>
<keyword evidence="8" id="KW-0805">Transcription regulation</keyword>
<comment type="subcellular location">
    <subcellularLocation>
        <location evidence="2">Nucleus</location>
    </subcellularLocation>
</comment>
<name>A0A653C232_CALMS</name>
<keyword evidence="4 13" id="KW-0479">Metal-binding</keyword>
<feature type="region of interest" description="Disordered" evidence="14">
    <location>
        <begin position="1365"/>
        <end position="1396"/>
    </location>
</feature>
<feature type="domain" description="C2H2-type" evidence="15">
    <location>
        <begin position="435"/>
        <end position="462"/>
    </location>
</feature>